<accession>A0A1I1V582</accession>
<evidence type="ECO:0000256" key="9">
    <source>
        <dbReference type="ARBA" id="ARBA00034617"/>
    </source>
</evidence>
<dbReference type="GO" id="GO:0005829">
    <property type="term" value="C:cytosol"/>
    <property type="evidence" value="ECO:0007669"/>
    <property type="project" value="TreeGrafter"/>
</dbReference>
<comment type="catalytic activity">
    <reaction evidence="10 11">
        <text>ATP + H2O = ADP + phosphate + H(+)</text>
        <dbReference type="Rhea" id="RHEA:13065"/>
        <dbReference type="ChEBI" id="CHEBI:15377"/>
        <dbReference type="ChEBI" id="CHEBI:15378"/>
        <dbReference type="ChEBI" id="CHEBI:30616"/>
        <dbReference type="ChEBI" id="CHEBI:43474"/>
        <dbReference type="ChEBI" id="CHEBI:456216"/>
        <dbReference type="EC" id="5.6.2.4"/>
    </reaction>
</comment>
<evidence type="ECO:0000256" key="6">
    <source>
        <dbReference type="ARBA" id="ARBA00022840"/>
    </source>
</evidence>
<feature type="region of interest" description="Disordered" evidence="13">
    <location>
        <begin position="620"/>
        <end position="676"/>
    </location>
</feature>
<dbReference type="InterPro" id="IPR014016">
    <property type="entry name" value="UvrD-like_ATP-bd"/>
</dbReference>
<evidence type="ECO:0000256" key="10">
    <source>
        <dbReference type="ARBA" id="ARBA00048988"/>
    </source>
</evidence>
<keyword evidence="7 11" id="KW-0238">DNA-binding</keyword>
<evidence type="ECO:0000256" key="11">
    <source>
        <dbReference type="HAMAP-Rule" id="MF_01920"/>
    </source>
</evidence>
<evidence type="ECO:0000259" key="15">
    <source>
        <dbReference type="PROSITE" id="PS51217"/>
    </source>
</evidence>
<dbReference type="AlphaFoldDB" id="A0A1I1V582"/>
<proteinExistence type="inferred from homology"/>
<dbReference type="CDD" id="cd18807">
    <property type="entry name" value="SF1_C_UvrD"/>
    <property type="match status" value="1"/>
</dbReference>
<dbReference type="RefSeq" id="WP_093428883.1">
    <property type="nucleotide sequence ID" value="NZ_FOMJ01000008.1"/>
</dbReference>
<feature type="compositionally biased region" description="Basic and acidic residues" evidence="13">
    <location>
        <begin position="622"/>
        <end position="660"/>
    </location>
</feature>
<comment type="function">
    <text evidence="11">Rep helicase is a single-stranded DNA-dependent ATPase involved in DNA replication; it can initiate unwinding at a nick in the DNA. It binds to the single-stranded DNA and acts in a progressive fashion along the DNA in the 3' to 5' direction.</text>
</comment>
<dbReference type="PROSITE" id="PS51217">
    <property type="entry name" value="UVRD_HELICASE_CTER"/>
    <property type="match status" value="1"/>
</dbReference>
<evidence type="ECO:0000256" key="1">
    <source>
        <dbReference type="ARBA" id="ARBA00009922"/>
    </source>
</evidence>
<keyword evidence="8 11" id="KW-0413">Isomerase</keyword>
<sequence>MTDANPLQGLNPPQREAARHVDSPLLVLAGAGSGKTRVITAKIAYLANQCGLPARNIAAVTFTNKAAREMKARVSGQLNNARGLRVSTFHTLGLDILRHETGAVGLRPGFSIYDASDAQALVRDLLRRANTDDDLAQAVAGRISRWKNDGLTPEAAAAAEPEDPADIAAARIYAEYTRHLRAYNAVDFDDLIGLPVWLFENDAEALARWQQRIRYLLVDEYQDTNAAQYRLVRLLVGERNGLTVVGDDDQSIYAWRGARPENLEQLRHDYPDLHVVKLEQNYRSVTRILRVANHLIAYNPHLYEKRLWSELGTGDPIRVLETRNEEHEAERVASELMHHHLRLGNDWRDYAILYRGNYQARAFEKALREYDIPYTLTGGQSFFAHTEIKDVMAYLRLLANPADDAAFLRVVNTPRRGIGATTVEKLNYYARDREVTLLSACFEMGLTAHLDERAVEKLRGFAEWIADLVEEAPRESAANLTRRLLAAMDYETWLTDTSKSPAQAERRWGNVTELTAWMERLAEREDGPEELGELVRHLTLVDVLSRQEDDEEGPDAVNLMTLHAAKGLEFPHVFLVGMEESILPHHSAVDGDTVEEERRLAYVGLTRAQRSLTLTLARQRQRGGEKVSCDPSRFLEELPEEEIHWPGRDGAEEDPEERKERNRSRLAALRGMLDSE</sequence>
<dbReference type="PANTHER" id="PTHR11070:SF64">
    <property type="entry name" value="ATP-DEPENDENT DNA HELICASE REP"/>
    <property type="match status" value="1"/>
</dbReference>
<name>A0A1I1V582_9GAMM</name>
<dbReference type="Gene3D" id="3.40.50.300">
    <property type="entry name" value="P-loop containing nucleotide triphosphate hydrolases"/>
    <property type="match status" value="2"/>
</dbReference>
<evidence type="ECO:0000256" key="5">
    <source>
        <dbReference type="ARBA" id="ARBA00022806"/>
    </source>
</evidence>
<feature type="domain" description="UvrD-like helicase C-terminal" evidence="15">
    <location>
        <begin position="286"/>
        <end position="567"/>
    </location>
</feature>
<keyword evidence="4 11" id="KW-0378">Hydrolase</keyword>
<dbReference type="GO" id="GO:0003697">
    <property type="term" value="F:single-stranded DNA binding"/>
    <property type="evidence" value="ECO:0007669"/>
    <property type="project" value="UniProtKB-UniRule"/>
</dbReference>
<evidence type="ECO:0000256" key="12">
    <source>
        <dbReference type="PROSITE-ProRule" id="PRU00560"/>
    </source>
</evidence>
<comment type="catalytic activity">
    <reaction evidence="9 11">
        <text>Couples ATP hydrolysis with the unwinding of duplex DNA by translocating in the 3'-5' direction.</text>
        <dbReference type="EC" id="5.6.2.4"/>
    </reaction>
</comment>
<dbReference type="EC" id="5.6.2.4" evidence="11"/>
<dbReference type="EMBL" id="FOMJ01000008">
    <property type="protein sequence ID" value="SFD76253.1"/>
    <property type="molecule type" value="Genomic_DNA"/>
</dbReference>
<evidence type="ECO:0000256" key="3">
    <source>
        <dbReference type="ARBA" id="ARBA00022741"/>
    </source>
</evidence>
<dbReference type="OrthoDB" id="9806690at2"/>
<dbReference type="InterPro" id="IPR013986">
    <property type="entry name" value="DExx_box_DNA_helicase_dom_sf"/>
</dbReference>
<evidence type="ECO:0000259" key="14">
    <source>
        <dbReference type="PROSITE" id="PS51198"/>
    </source>
</evidence>
<dbReference type="GO" id="GO:0000725">
    <property type="term" value="P:recombinational repair"/>
    <property type="evidence" value="ECO:0007669"/>
    <property type="project" value="TreeGrafter"/>
</dbReference>
<dbReference type="GO" id="GO:0005524">
    <property type="term" value="F:ATP binding"/>
    <property type="evidence" value="ECO:0007669"/>
    <property type="project" value="UniProtKB-UniRule"/>
</dbReference>
<evidence type="ECO:0000313" key="16">
    <source>
        <dbReference type="EMBL" id="SFD76253.1"/>
    </source>
</evidence>
<keyword evidence="2 11" id="KW-0235">DNA replication</keyword>
<dbReference type="InterPro" id="IPR014017">
    <property type="entry name" value="DNA_helicase_UvrD-like_C"/>
</dbReference>
<dbReference type="PROSITE" id="PS51198">
    <property type="entry name" value="UVRD_HELICASE_ATP_BIND"/>
    <property type="match status" value="1"/>
</dbReference>
<evidence type="ECO:0000256" key="2">
    <source>
        <dbReference type="ARBA" id="ARBA00022705"/>
    </source>
</evidence>
<dbReference type="PANTHER" id="PTHR11070">
    <property type="entry name" value="UVRD / RECB / PCRA DNA HELICASE FAMILY MEMBER"/>
    <property type="match status" value="1"/>
</dbReference>
<dbReference type="Gene3D" id="1.10.10.160">
    <property type="match status" value="1"/>
</dbReference>
<keyword evidence="6 11" id="KW-0067">ATP-binding</keyword>
<feature type="domain" description="UvrD-like helicase ATP-binding" evidence="14">
    <location>
        <begin position="8"/>
        <end position="285"/>
    </location>
</feature>
<dbReference type="InterPro" id="IPR005752">
    <property type="entry name" value="Helicase_Rep"/>
</dbReference>
<evidence type="ECO:0000256" key="13">
    <source>
        <dbReference type="SAM" id="MobiDB-lite"/>
    </source>
</evidence>
<dbReference type="Pfam" id="PF13361">
    <property type="entry name" value="UvrD_C"/>
    <property type="match status" value="1"/>
</dbReference>
<evidence type="ECO:0000256" key="7">
    <source>
        <dbReference type="ARBA" id="ARBA00023125"/>
    </source>
</evidence>
<feature type="binding site" evidence="12">
    <location>
        <begin position="29"/>
        <end position="36"/>
    </location>
    <ligand>
        <name>ATP</name>
        <dbReference type="ChEBI" id="CHEBI:30616"/>
    </ligand>
</feature>
<protein>
    <recommendedName>
        <fullName evidence="11">ATP-dependent DNA helicase Rep</fullName>
        <ecNumber evidence="11">5.6.2.4</ecNumber>
    </recommendedName>
    <alternativeName>
        <fullName evidence="11">DNA 3'-5' helicase Rep</fullName>
    </alternativeName>
</protein>
<dbReference type="Proteomes" id="UP000198611">
    <property type="component" value="Unassembled WGS sequence"/>
</dbReference>
<reference evidence="16 17" key="1">
    <citation type="submission" date="2016-10" db="EMBL/GenBank/DDBJ databases">
        <authorList>
            <person name="de Groot N.N."/>
        </authorList>
    </citation>
    <scope>NUCLEOTIDE SEQUENCE [LARGE SCALE GENOMIC DNA]</scope>
    <source>
        <strain evidence="16 17">HL3</strain>
    </source>
</reference>
<keyword evidence="3 11" id="KW-0547">Nucleotide-binding</keyword>
<evidence type="ECO:0000313" key="17">
    <source>
        <dbReference type="Proteomes" id="UP000198611"/>
    </source>
</evidence>
<dbReference type="GO" id="GO:0016887">
    <property type="term" value="F:ATP hydrolysis activity"/>
    <property type="evidence" value="ECO:0007669"/>
    <property type="project" value="RHEA"/>
</dbReference>
<organism evidence="16 17">
    <name type="scientific">Thiohalospira halophila DSM 15071</name>
    <dbReference type="NCBI Taxonomy" id="1123397"/>
    <lineage>
        <taxon>Bacteria</taxon>
        <taxon>Pseudomonadati</taxon>
        <taxon>Pseudomonadota</taxon>
        <taxon>Gammaproteobacteria</taxon>
        <taxon>Thiohalospirales</taxon>
        <taxon>Thiohalospiraceae</taxon>
        <taxon>Thiohalospira</taxon>
    </lineage>
</organism>
<comment type="similarity">
    <text evidence="1 11">Belongs to the helicase family. UvrD subfamily.</text>
</comment>
<dbReference type="Gene3D" id="1.10.486.10">
    <property type="entry name" value="PCRA, domain 4"/>
    <property type="match status" value="1"/>
</dbReference>
<keyword evidence="5 11" id="KW-0347">Helicase</keyword>
<dbReference type="InterPro" id="IPR000212">
    <property type="entry name" value="DNA_helicase_UvrD/REP"/>
</dbReference>
<dbReference type="STRING" id="1123397.SAMN05660831_02268"/>
<evidence type="ECO:0000256" key="4">
    <source>
        <dbReference type="ARBA" id="ARBA00022801"/>
    </source>
</evidence>
<feature type="binding site" evidence="11">
    <location>
        <position position="283"/>
    </location>
    <ligand>
        <name>ATP</name>
        <dbReference type="ChEBI" id="CHEBI:30616"/>
    </ligand>
</feature>
<dbReference type="HAMAP" id="MF_01920">
    <property type="entry name" value="Helicase_Rep"/>
    <property type="match status" value="1"/>
</dbReference>
<dbReference type="GO" id="GO:0006260">
    <property type="term" value="P:DNA replication"/>
    <property type="evidence" value="ECO:0007669"/>
    <property type="project" value="UniProtKB-UniRule"/>
</dbReference>
<comment type="subunit">
    <text evidence="11">Homodimer.</text>
</comment>
<keyword evidence="17" id="KW-1185">Reference proteome</keyword>
<gene>
    <name evidence="11" type="primary">rep</name>
    <name evidence="16" type="ORF">SAMN05660831_02268</name>
</gene>
<evidence type="ECO:0000256" key="8">
    <source>
        <dbReference type="ARBA" id="ARBA00023235"/>
    </source>
</evidence>
<dbReference type="SUPFAM" id="SSF52540">
    <property type="entry name" value="P-loop containing nucleoside triphosphate hydrolases"/>
    <property type="match status" value="1"/>
</dbReference>
<dbReference type="GO" id="GO:0043138">
    <property type="term" value="F:3'-5' DNA helicase activity"/>
    <property type="evidence" value="ECO:0007669"/>
    <property type="project" value="UniProtKB-UniRule"/>
</dbReference>
<dbReference type="InterPro" id="IPR027417">
    <property type="entry name" value="P-loop_NTPase"/>
</dbReference>
<dbReference type="Pfam" id="PF00580">
    <property type="entry name" value="UvrD-helicase"/>
    <property type="match status" value="1"/>
</dbReference>
<dbReference type="CDD" id="cd17932">
    <property type="entry name" value="DEXQc_UvrD"/>
    <property type="match status" value="1"/>
</dbReference>